<proteinExistence type="predicted"/>
<feature type="compositionally biased region" description="Low complexity" evidence="1">
    <location>
        <begin position="187"/>
        <end position="231"/>
    </location>
</feature>
<sequence length="288" mass="30749">MRVTESVLDLVADTQFLLGPTDSQTLDAQGSAAAYGGAAPAPAGAKRRFQAGDGDAAQHGGVGDGGSQHDSAAAKAPRLGPPMALPAAAAAAPDRGASPDTAATLPRPTRRRGAGLAGGEGSSAGAASQQQPAECHHQQEQQSVCKPRSGGAAVLHGGRGARRLHQQPYLEGPQAKQQRRQQHKTEQQQQQQHRQQAEQQQNRQHQAEQQQNRQQQAEQQQRRQQQAEQAPPQRPPRRRQLSAPEAAPPPPRPCAPRRLQSPLEGTIMHCWAKAVAKQRHRQAGGWGV</sequence>
<gene>
    <name evidence="2" type="ORF">Rsub_02958</name>
</gene>
<evidence type="ECO:0000313" key="3">
    <source>
        <dbReference type="Proteomes" id="UP000247498"/>
    </source>
</evidence>
<accession>A0A2V0NQ62</accession>
<feature type="compositionally biased region" description="Low complexity" evidence="1">
    <location>
        <begin position="28"/>
        <end position="44"/>
    </location>
</feature>
<feature type="region of interest" description="Disordered" evidence="1">
    <location>
        <begin position="21"/>
        <end position="155"/>
    </location>
</feature>
<evidence type="ECO:0000256" key="1">
    <source>
        <dbReference type="SAM" id="MobiDB-lite"/>
    </source>
</evidence>
<keyword evidence="3" id="KW-1185">Reference proteome</keyword>
<protein>
    <submittedName>
        <fullName evidence="2">Uncharacterized protein</fullName>
    </submittedName>
</protein>
<reference evidence="2 3" key="1">
    <citation type="journal article" date="2018" name="Sci. Rep.">
        <title>Raphidocelis subcapitata (=Pseudokirchneriella subcapitata) provides an insight into genome evolution and environmental adaptations in the Sphaeropleales.</title>
        <authorList>
            <person name="Suzuki S."/>
            <person name="Yamaguchi H."/>
            <person name="Nakajima N."/>
            <person name="Kawachi M."/>
        </authorList>
    </citation>
    <scope>NUCLEOTIDE SEQUENCE [LARGE SCALE GENOMIC DNA]</scope>
    <source>
        <strain evidence="2 3">NIES-35</strain>
    </source>
</reference>
<organism evidence="2 3">
    <name type="scientific">Raphidocelis subcapitata</name>
    <dbReference type="NCBI Taxonomy" id="307507"/>
    <lineage>
        <taxon>Eukaryota</taxon>
        <taxon>Viridiplantae</taxon>
        <taxon>Chlorophyta</taxon>
        <taxon>core chlorophytes</taxon>
        <taxon>Chlorophyceae</taxon>
        <taxon>CS clade</taxon>
        <taxon>Sphaeropleales</taxon>
        <taxon>Selenastraceae</taxon>
        <taxon>Raphidocelis</taxon>
    </lineage>
</organism>
<dbReference type="EMBL" id="BDRX01000012">
    <property type="protein sequence ID" value="GBF89788.1"/>
    <property type="molecule type" value="Genomic_DNA"/>
</dbReference>
<name>A0A2V0NQ62_9CHLO</name>
<dbReference type="Proteomes" id="UP000247498">
    <property type="component" value="Unassembled WGS sequence"/>
</dbReference>
<feature type="compositionally biased region" description="Low complexity" evidence="1">
    <location>
        <begin position="123"/>
        <end position="133"/>
    </location>
</feature>
<feature type="compositionally biased region" description="Low complexity" evidence="1">
    <location>
        <begin position="85"/>
        <end position="107"/>
    </location>
</feature>
<feature type="compositionally biased region" description="Low complexity" evidence="1">
    <location>
        <begin position="68"/>
        <end position="78"/>
    </location>
</feature>
<dbReference type="AlphaFoldDB" id="A0A2V0NQ62"/>
<comment type="caution">
    <text evidence="2">The sequence shown here is derived from an EMBL/GenBank/DDBJ whole genome shotgun (WGS) entry which is preliminary data.</text>
</comment>
<feature type="region of interest" description="Disordered" evidence="1">
    <location>
        <begin position="172"/>
        <end position="261"/>
    </location>
</feature>
<evidence type="ECO:0000313" key="2">
    <source>
        <dbReference type="EMBL" id="GBF89788.1"/>
    </source>
</evidence>
<dbReference type="InParanoid" id="A0A2V0NQ62"/>